<dbReference type="SUPFAM" id="SSF56112">
    <property type="entry name" value="Protein kinase-like (PK-like)"/>
    <property type="match status" value="1"/>
</dbReference>
<dbReference type="InterPro" id="IPR011009">
    <property type="entry name" value="Kinase-like_dom_sf"/>
</dbReference>
<dbReference type="AlphaFoldDB" id="A0A7X1KPZ5"/>
<dbReference type="PANTHER" id="PTHR47829">
    <property type="entry name" value="HYDROLASE, PUTATIVE (AFU_ORTHOLOGUE AFUA_1G12880)-RELATED"/>
    <property type="match status" value="1"/>
</dbReference>
<dbReference type="InterPro" id="IPR052898">
    <property type="entry name" value="ACAD10-like"/>
</dbReference>
<name>A0A7X1KPZ5_9SPHN</name>
<dbReference type="EMBL" id="JACLAX010000006">
    <property type="protein sequence ID" value="MBC2668970.1"/>
    <property type="molecule type" value="Genomic_DNA"/>
</dbReference>
<sequence length="383" mass="41030">MEPGQEDQARLESGAGLSVTSPASPGSADLAAANSGTTAVRAGYAFDEAALAEWLAAAVPDYAGPLRVEQFRGGQSNPTYKLITPGRAYVLRRKPPGELLPGAHAMDREARVLTALGGAGFPVARVHGYCEDPAVIGTSFYVMDMVEGRVFWDATFPGVARADRAAYFTAMNTTMAALHGLDPAAIGLGDYGKPGNYFARQIGRWSKQYLGDDLAGRNADMDALVEWLPEAIPPGDETRVVHGDFRCDNMIFHPTEPRVLAVLDWELSTLGHPLADFAYHAMMYRMPPDIVPGLGGADLAALGIPDESAYVAAYCASTGRDGMPDYPYYLAFNLFRLAAIFHGIKGRVLRGTAANAQARERAEAFPRLARLAREAMAECRGAG</sequence>
<dbReference type="Gene3D" id="3.90.1200.10">
    <property type="match status" value="1"/>
</dbReference>
<accession>A0A7X1KPZ5</accession>
<dbReference type="InterPro" id="IPR041726">
    <property type="entry name" value="ACAD10_11_N"/>
</dbReference>
<dbReference type="Gene3D" id="3.30.200.20">
    <property type="entry name" value="Phosphorylase Kinase, domain 1"/>
    <property type="match status" value="1"/>
</dbReference>
<organism evidence="3 4">
    <name type="scientific">Novosphingobium piscinae</name>
    <dbReference type="NCBI Taxonomy" id="1507448"/>
    <lineage>
        <taxon>Bacteria</taxon>
        <taxon>Pseudomonadati</taxon>
        <taxon>Pseudomonadota</taxon>
        <taxon>Alphaproteobacteria</taxon>
        <taxon>Sphingomonadales</taxon>
        <taxon>Sphingomonadaceae</taxon>
        <taxon>Novosphingobium</taxon>
    </lineage>
</organism>
<dbReference type="Pfam" id="PF01636">
    <property type="entry name" value="APH"/>
    <property type="match status" value="1"/>
</dbReference>
<keyword evidence="4" id="KW-1185">Reference proteome</keyword>
<comment type="caution">
    <text evidence="3">The sequence shown here is derived from an EMBL/GenBank/DDBJ whole genome shotgun (WGS) entry which is preliminary data.</text>
</comment>
<proteinExistence type="predicted"/>
<dbReference type="Proteomes" id="UP000551327">
    <property type="component" value="Unassembled WGS sequence"/>
</dbReference>
<protein>
    <submittedName>
        <fullName evidence="3">Phosphotransferase family protein</fullName>
    </submittedName>
</protein>
<reference evidence="3 4" key="1">
    <citation type="submission" date="2020-08" db="EMBL/GenBank/DDBJ databases">
        <title>The genome sequence of type strain Novosphingobium piscinae KCTC 42194.</title>
        <authorList>
            <person name="Liu Y."/>
        </authorList>
    </citation>
    <scope>NUCLEOTIDE SEQUENCE [LARGE SCALE GENOMIC DNA]</scope>
    <source>
        <strain evidence="3 4">KCTC 42194</strain>
    </source>
</reference>
<evidence type="ECO:0000256" key="1">
    <source>
        <dbReference type="SAM" id="MobiDB-lite"/>
    </source>
</evidence>
<dbReference type="CDD" id="cd05154">
    <property type="entry name" value="ACAD10_11_N-like"/>
    <property type="match status" value="1"/>
</dbReference>
<gene>
    <name evidence="3" type="ORF">H7F53_07430</name>
</gene>
<feature type="region of interest" description="Disordered" evidence="1">
    <location>
        <begin position="1"/>
        <end position="31"/>
    </location>
</feature>
<evidence type="ECO:0000259" key="2">
    <source>
        <dbReference type="Pfam" id="PF01636"/>
    </source>
</evidence>
<dbReference type="PANTHER" id="PTHR47829:SF3">
    <property type="entry name" value="AMINOGLYCOSIDE PHOSPHOTRANSFERASE DOMAIN-CONTAINING PROTEIN"/>
    <property type="match status" value="1"/>
</dbReference>
<dbReference type="InterPro" id="IPR002575">
    <property type="entry name" value="Aminoglycoside_PTrfase"/>
</dbReference>
<evidence type="ECO:0000313" key="4">
    <source>
        <dbReference type="Proteomes" id="UP000551327"/>
    </source>
</evidence>
<dbReference type="GO" id="GO:0016740">
    <property type="term" value="F:transferase activity"/>
    <property type="evidence" value="ECO:0007669"/>
    <property type="project" value="UniProtKB-KW"/>
</dbReference>
<keyword evidence="3" id="KW-0808">Transferase</keyword>
<feature type="domain" description="Aminoglycoside phosphotransferase" evidence="2">
    <location>
        <begin position="68"/>
        <end position="292"/>
    </location>
</feature>
<evidence type="ECO:0000313" key="3">
    <source>
        <dbReference type="EMBL" id="MBC2668970.1"/>
    </source>
</evidence>